<proteinExistence type="predicted"/>
<name>A0A1I0Q9I9_9EURY</name>
<reference evidence="3" key="1">
    <citation type="submission" date="2016-10" db="EMBL/GenBank/DDBJ databases">
        <authorList>
            <person name="Varghese N."/>
        </authorList>
    </citation>
    <scope>NUCLEOTIDE SEQUENCE [LARGE SCALE GENOMIC DNA]</scope>
    <source>
        <strain evidence="3">CGMCC 1.12284</strain>
    </source>
</reference>
<evidence type="ECO:0000313" key="2">
    <source>
        <dbReference type="EMBL" id="SEW23537.1"/>
    </source>
</evidence>
<feature type="transmembrane region" description="Helical" evidence="1">
    <location>
        <begin position="120"/>
        <end position="140"/>
    </location>
</feature>
<keyword evidence="1" id="KW-0472">Membrane</keyword>
<keyword evidence="3" id="KW-1185">Reference proteome</keyword>
<organism evidence="2 3">
    <name type="scientific">Natrinema salifodinae</name>
    <dbReference type="NCBI Taxonomy" id="1202768"/>
    <lineage>
        <taxon>Archaea</taxon>
        <taxon>Methanobacteriati</taxon>
        <taxon>Methanobacteriota</taxon>
        <taxon>Stenosarchaea group</taxon>
        <taxon>Halobacteria</taxon>
        <taxon>Halobacteriales</taxon>
        <taxon>Natrialbaceae</taxon>
        <taxon>Natrinema</taxon>
    </lineage>
</organism>
<dbReference type="OrthoDB" id="203696at2157"/>
<sequence>MSGSSDAGAESDGEAGLSPNLIALAVGAVDVPVFAYVGLVLFGEAAFGAAVGLVIGLGMYLFLPAVIADDQASADDGDEFEPIAPSERVRTFHRTAAGLALPPAGILLLTWRFVSDSLLIGVLVTLVLTTVIYLSLAVLLPRRLS</sequence>
<dbReference type="eggNOG" id="arCOG11368">
    <property type="taxonomic scope" value="Archaea"/>
</dbReference>
<evidence type="ECO:0000256" key="1">
    <source>
        <dbReference type="SAM" id="Phobius"/>
    </source>
</evidence>
<accession>A0A1I0Q9I9</accession>
<feature type="transmembrane region" description="Helical" evidence="1">
    <location>
        <begin position="45"/>
        <end position="63"/>
    </location>
</feature>
<dbReference type="AlphaFoldDB" id="A0A1I0Q9I9"/>
<dbReference type="Proteomes" id="UP000183275">
    <property type="component" value="Unassembled WGS sequence"/>
</dbReference>
<dbReference type="STRING" id="1202768.SAMN05216285_3259"/>
<dbReference type="EMBL" id="FOIS01000004">
    <property type="protein sequence ID" value="SEW23537.1"/>
    <property type="molecule type" value="Genomic_DNA"/>
</dbReference>
<gene>
    <name evidence="2" type="ORF">SAMN05216285_3259</name>
</gene>
<feature type="transmembrane region" description="Helical" evidence="1">
    <location>
        <begin position="21"/>
        <end position="39"/>
    </location>
</feature>
<keyword evidence="1" id="KW-1133">Transmembrane helix</keyword>
<dbReference type="RefSeq" id="WP_049991213.1">
    <property type="nucleotide sequence ID" value="NZ_FOIS01000004.1"/>
</dbReference>
<protein>
    <submittedName>
        <fullName evidence="2">Uncharacterized protein</fullName>
    </submittedName>
</protein>
<evidence type="ECO:0000313" key="3">
    <source>
        <dbReference type="Proteomes" id="UP000183275"/>
    </source>
</evidence>
<keyword evidence="1" id="KW-0812">Transmembrane</keyword>